<dbReference type="GO" id="GO:0004016">
    <property type="term" value="F:adenylate cyclase activity"/>
    <property type="evidence" value="ECO:0007669"/>
    <property type="project" value="TreeGrafter"/>
</dbReference>
<dbReference type="InterPro" id="IPR003593">
    <property type="entry name" value="AAA+_ATPase"/>
</dbReference>
<feature type="non-terminal residue" evidence="5">
    <location>
        <position position="271"/>
    </location>
</feature>
<evidence type="ECO:0000256" key="2">
    <source>
        <dbReference type="ARBA" id="ARBA00022840"/>
    </source>
</evidence>
<dbReference type="GO" id="GO:0005524">
    <property type="term" value="F:ATP binding"/>
    <property type="evidence" value="ECO:0007669"/>
    <property type="project" value="UniProtKB-KW"/>
</dbReference>
<dbReference type="SMART" id="SM00382">
    <property type="entry name" value="AAA"/>
    <property type="match status" value="1"/>
</dbReference>
<accession>A0A7K3Q059</accession>
<dbReference type="InterPro" id="IPR041664">
    <property type="entry name" value="AAA_16"/>
</dbReference>
<keyword evidence="1" id="KW-0547">Nucleotide-binding</keyword>
<evidence type="ECO:0000259" key="4">
    <source>
        <dbReference type="SMART" id="SM00382"/>
    </source>
</evidence>
<evidence type="ECO:0000256" key="1">
    <source>
        <dbReference type="ARBA" id="ARBA00022741"/>
    </source>
</evidence>
<evidence type="ECO:0000256" key="3">
    <source>
        <dbReference type="SAM" id="MobiDB-lite"/>
    </source>
</evidence>
<dbReference type="InterPro" id="IPR027417">
    <property type="entry name" value="P-loop_NTPase"/>
</dbReference>
<reference evidence="5 6" key="1">
    <citation type="submission" date="2020-01" db="EMBL/GenBank/DDBJ databases">
        <title>Insect and environment-associated Actinomycetes.</title>
        <authorList>
            <person name="Currrie C."/>
            <person name="Chevrette M."/>
            <person name="Carlson C."/>
            <person name="Stubbendieck R."/>
            <person name="Wendt-Pienkowski E."/>
        </authorList>
    </citation>
    <scope>NUCLEOTIDE SEQUENCE [LARGE SCALE GENOMIC DNA]</scope>
    <source>
        <strain evidence="5 6">SID14163</strain>
    </source>
</reference>
<dbReference type="GO" id="GO:0005737">
    <property type="term" value="C:cytoplasm"/>
    <property type="evidence" value="ECO:0007669"/>
    <property type="project" value="TreeGrafter"/>
</dbReference>
<sequence>MPRDFAEAAGCRSDLVIGREDSFEAAREQLTRGGSVLLHGPAGIGKSTVLRTLAAEYARTARTVLRCSATESESHLPFLALADLLGPVLDEVSPVLPAAQRTALESALTGRGESTLQRDGLALRLAVLSALRALAVAGPALVVADDLQWLDPASAELLGFAARRLGDTPVRLLCAVRTEGPETRDAEYDRHLRASPPDTRAVRLGPLTRAQVSALLDERGYAGLHRATVRDIHRTSGGNPLFALELGRALAESPAAPRPGEPLPVPTSLRA</sequence>
<dbReference type="Proteomes" id="UP000470446">
    <property type="component" value="Unassembled WGS sequence"/>
</dbReference>
<organism evidence="5 6">
    <name type="scientific">Streptomyces coelicoflavus</name>
    <dbReference type="NCBI Taxonomy" id="285562"/>
    <lineage>
        <taxon>Bacteria</taxon>
        <taxon>Bacillati</taxon>
        <taxon>Actinomycetota</taxon>
        <taxon>Actinomycetes</taxon>
        <taxon>Kitasatosporales</taxon>
        <taxon>Streptomycetaceae</taxon>
        <taxon>Streptomyces</taxon>
    </lineage>
</organism>
<gene>
    <name evidence="5" type="ORF">G3I32_39765</name>
</gene>
<dbReference type="AlphaFoldDB" id="A0A7K3Q059"/>
<dbReference type="Pfam" id="PF13191">
    <property type="entry name" value="AAA_16"/>
    <property type="match status" value="1"/>
</dbReference>
<proteinExistence type="predicted"/>
<dbReference type="RefSeq" id="WP_164251344.1">
    <property type="nucleotide sequence ID" value="NZ_JAAGMA010001059.1"/>
</dbReference>
<feature type="compositionally biased region" description="Pro residues" evidence="3">
    <location>
        <begin position="256"/>
        <end position="265"/>
    </location>
</feature>
<feature type="region of interest" description="Disordered" evidence="3">
    <location>
        <begin position="252"/>
        <end position="271"/>
    </location>
</feature>
<keyword evidence="2 5" id="KW-0067">ATP-binding</keyword>
<dbReference type="SUPFAM" id="SSF52540">
    <property type="entry name" value="P-loop containing nucleoside triphosphate hydrolases"/>
    <property type="match status" value="1"/>
</dbReference>
<protein>
    <submittedName>
        <fullName evidence="5">ATP-binding protein</fullName>
    </submittedName>
</protein>
<dbReference type="EMBL" id="JAAGMA010001059">
    <property type="protein sequence ID" value="NEB14891.1"/>
    <property type="molecule type" value="Genomic_DNA"/>
</dbReference>
<evidence type="ECO:0000313" key="6">
    <source>
        <dbReference type="Proteomes" id="UP000470446"/>
    </source>
</evidence>
<comment type="caution">
    <text evidence="5">The sequence shown here is derived from an EMBL/GenBank/DDBJ whole genome shotgun (WGS) entry which is preliminary data.</text>
</comment>
<dbReference type="PANTHER" id="PTHR16305:SF35">
    <property type="entry name" value="TRANSCRIPTIONAL ACTIVATOR DOMAIN"/>
    <property type="match status" value="1"/>
</dbReference>
<name>A0A7K3Q059_9ACTN</name>
<dbReference type="PANTHER" id="PTHR16305">
    <property type="entry name" value="TESTICULAR SOLUBLE ADENYLYL CYCLASE"/>
    <property type="match status" value="1"/>
</dbReference>
<evidence type="ECO:0000313" key="5">
    <source>
        <dbReference type="EMBL" id="NEB14891.1"/>
    </source>
</evidence>
<dbReference type="Gene3D" id="3.40.50.300">
    <property type="entry name" value="P-loop containing nucleotide triphosphate hydrolases"/>
    <property type="match status" value="1"/>
</dbReference>
<feature type="domain" description="AAA+ ATPase" evidence="4">
    <location>
        <begin position="32"/>
        <end position="207"/>
    </location>
</feature>